<gene>
    <name evidence="2" type="ORF">SAMN02745216_04153</name>
</gene>
<name>A0A1M6VPG3_9BACT</name>
<keyword evidence="3" id="KW-1185">Reference proteome</keyword>
<protein>
    <submittedName>
        <fullName evidence="2">Uncharacterized protein</fullName>
    </submittedName>
</protein>
<dbReference type="AlphaFoldDB" id="A0A1M6VPG3"/>
<proteinExistence type="predicted"/>
<organism evidence="2 3">
    <name type="scientific">Desulfatibacillum alkenivorans DSM 16219</name>
    <dbReference type="NCBI Taxonomy" id="1121393"/>
    <lineage>
        <taxon>Bacteria</taxon>
        <taxon>Pseudomonadati</taxon>
        <taxon>Thermodesulfobacteriota</taxon>
        <taxon>Desulfobacteria</taxon>
        <taxon>Desulfobacterales</taxon>
        <taxon>Desulfatibacillaceae</taxon>
        <taxon>Desulfatibacillum</taxon>
    </lineage>
</organism>
<evidence type="ECO:0000313" key="2">
    <source>
        <dbReference type="EMBL" id="SHK83339.1"/>
    </source>
</evidence>
<keyword evidence="1" id="KW-0732">Signal</keyword>
<feature type="chain" id="PRO_5009921754" evidence="1">
    <location>
        <begin position="28"/>
        <end position="187"/>
    </location>
</feature>
<feature type="signal peptide" evidence="1">
    <location>
        <begin position="1"/>
        <end position="27"/>
    </location>
</feature>
<dbReference type="EMBL" id="FQZU01000035">
    <property type="protein sequence ID" value="SHK83339.1"/>
    <property type="molecule type" value="Genomic_DNA"/>
</dbReference>
<dbReference type="Proteomes" id="UP000183994">
    <property type="component" value="Unassembled WGS sequence"/>
</dbReference>
<accession>A0A1M6VPG3</accession>
<dbReference type="STRING" id="1121393.SAMN02745216_04153"/>
<sequence>MRMRFAAWACCLMCGLVCLIFPVAASAGGQKEVGLQVLDFPSEKVMVAFYERHAPGASDAMASMNISGCGDFRLYKLVDYKDGADKTVSLPWGHRLVDGKQWGVWEKWFRNSMKKRCDKSRRLPRDIPDAVWYSLSPEMSVKAAESQSVEDFKRMLDASEVPGITQYVIEQDKYRWWPPKAPDELPF</sequence>
<evidence type="ECO:0000256" key="1">
    <source>
        <dbReference type="SAM" id="SignalP"/>
    </source>
</evidence>
<evidence type="ECO:0000313" key="3">
    <source>
        <dbReference type="Proteomes" id="UP000183994"/>
    </source>
</evidence>
<reference evidence="3" key="1">
    <citation type="submission" date="2016-11" db="EMBL/GenBank/DDBJ databases">
        <authorList>
            <person name="Varghese N."/>
            <person name="Submissions S."/>
        </authorList>
    </citation>
    <scope>NUCLEOTIDE SEQUENCE [LARGE SCALE GENOMIC DNA]</scope>
    <source>
        <strain evidence="3">DSM 16219</strain>
    </source>
</reference>